<evidence type="ECO:0000313" key="1">
    <source>
        <dbReference type="EMBL" id="RNL19646.1"/>
    </source>
</evidence>
<comment type="caution">
    <text evidence="1">The sequence shown here is derived from an EMBL/GenBank/DDBJ whole genome shotgun (WGS) entry which is preliminary data.</text>
</comment>
<dbReference type="EMBL" id="QICB01000004">
    <property type="protein sequence ID" value="RNL19646.1"/>
    <property type="molecule type" value="Genomic_DNA"/>
</dbReference>
<protein>
    <submittedName>
        <fullName evidence="1">DUF3006 domain-containing protein</fullName>
    </submittedName>
</protein>
<dbReference type="RefSeq" id="WP_123198369.1">
    <property type="nucleotide sequence ID" value="NZ_QICB01000004.1"/>
</dbReference>
<proteinExistence type="predicted"/>
<dbReference type="Pfam" id="PF11213">
    <property type="entry name" value="DUF3006"/>
    <property type="match status" value="1"/>
</dbReference>
<dbReference type="AlphaFoldDB" id="A0A3N0AGF3"/>
<gene>
    <name evidence="1" type="ORF">DMP07_06660</name>
</gene>
<dbReference type="OrthoDB" id="3186619at2"/>
<dbReference type="Proteomes" id="UP000267368">
    <property type="component" value="Unassembled WGS sequence"/>
</dbReference>
<accession>A0A3N0AGF3</accession>
<organism evidence="1 2">
    <name type="scientific">Slackia faecicanis</name>
    <dbReference type="NCBI Taxonomy" id="255723"/>
    <lineage>
        <taxon>Bacteria</taxon>
        <taxon>Bacillati</taxon>
        <taxon>Actinomycetota</taxon>
        <taxon>Coriobacteriia</taxon>
        <taxon>Eggerthellales</taxon>
        <taxon>Eggerthellaceae</taxon>
        <taxon>Slackia</taxon>
    </lineage>
</organism>
<dbReference type="InterPro" id="IPR021377">
    <property type="entry name" value="DUF3006"/>
</dbReference>
<evidence type="ECO:0000313" key="2">
    <source>
        <dbReference type="Proteomes" id="UP000267368"/>
    </source>
</evidence>
<sequence>MTRYIIDRIEDGLAVLEREDGEFITMPTGDLPIGSQQHDCLECEKGCWAIDEKRTAERKAQLRSRLDSLFGRA</sequence>
<name>A0A3N0AGF3_9ACTN</name>
<reference evidence="2" key="1">
    <citation type="submission" date="2018-05" db="EMBL/GenBank/DDBJ databases">
        <title>Genome Sequencing of selected type strains of the family Eggerthellaceae.</title>
        <authorList>
            <person name="Danylec N."/>
            <person name="Stoll D.A."/>
            <person name="Doetsch A."/>
            <person name="Huch M."/>
        </authorList>
    </citation>
    <scope>NUCLEOTIDE SEQUENCE [LARGE SCALE GENOMIC DNA]</scope>
    <source>
        <strain evidence="2">DSM 17537</strain>
    </source>
</reference>
<keyword evidence="2" id="KW-1185">Reference proteome</keyword>